<protein>
    <recommendedName>
        <fullName evidence="3">Transposase</fullName>
    </recommendedName>
</protein>
<comment type="caution">
    <text evidence="1">The sequence shown here is derived from an EMBL/GenBank/DDBJ whole genome shotgun (WGS) entry which is preliminary data.</text>
</comment>
<name>A0A3M2V1L2_PSEYM</name>
<gene>
    <name evidence="1" type="ORF">APX70_200351</name>
</gene>
<evidence type="ECO:0000313" key="1">
    <source>
        <dbReference type="EMBL" id="RML33107.1"/>
    </source>
</evidence>
<proteinExistence type="predicted"/>
<dbReference type="Gene3D" id="3.30.70.1290">
    <property type="entry name" value="Transposase IS200-like"/>
    <property type="match status" value="1"/>
</dbReference>
<dbReference type="Proteomes" id="UP000282378">
    <property type="component" value="Unassembled WGS sequence"/>
</dbReference>
<dbReference type="GO" id="GO:0004803">
    <property type="term" value="F:transposase activity"/>
    <property type="evidence" value="ECO:0007669"/>
    <property type="project" value="InterPro"/>
</dbReference>
<dbReference type="GO" id="GO:0006313">
    <property type="term" value="P:DNA transposition"/>
    <property type="evidence" value="ECO:0007669"/>
    <property type="project" value="InterPro"/>
</dbReference>
<reference evidence="1 2" key="1">
    <citation type="submission" date="2018-08" db="EMBL/GenBank/DDBJ databases">
        <title>Recombination of ecologically and evolutionarily significant loci maintains genetic cohesion in the Pseudomonas syringae species complex.</title>
        <authorList>
            <person name="Dillon M."/>
            <person name="Thakur S."/>
            <person name="Almeida R.N.D."/>
            <person name="Weir B.S."/>
            <person name="Guttman D.S."/>
        </authorList>
    </citation>
    <scope>NUCLEOTIDE SEQUENCE [LARGE SCALE GENOMIC DNA]</scope>
    <source>
        <strain evidence="1 2">88_10</strain>
    </source>
</reference>
<organism evidence="1 2">
    <name type="scientific">Pseudomonas syringae pv. maculicola</name>
    <dbReference type="NCBI Taxonomy" id="59511"/>
    <lineage>
        <taxon>Bacteria</taxon>
        <taxon>Pseudomonadati</taxon>
        <taxon>Pseudomonadota</taxon>
        <taxon>Gammaproteobacteria</taxon>
        <taxon>Pseudomonadales</taxon>
        <taxon>Pseudomonadaceae</taxon>
        <taxon>Pseudomonas</taxon>
    </lineage>
</organism>
<evidence type="ECO:0000313" key="2">
    <source>
        <dbReference type="Proteomes" id="UP000282378"/>
    </source>
</evidence>
<dbReference type="EMBL" id="RBNL01004371">
    <property type="protein sequence ID" value="RML33107.1"/>
    <property type="molecule type" value="Genomic_DNA"/>
</dbReference>
<evidence type="ECO:0008006" key="3">
    <source>
        <dbReference type="Google" id="ProtNLM"/>
    </source>
</evidence>
<dbReference type="InterPro" id="IPR036515">
    <property type="entry name" value="Transposase_17_sf"/>
</dbReference>
<sequence>MWSEKVMRQKLDYIHHNPVKRGYVDVGEHWRYSSARDYEGQRGLIDIQRWC</sequence>
<dbReference type="AlphaFoldDB" id="A0A3M2V1L2"/>
<accession>A0A3M2V1L2</accession>
<dbReference type="GO" id="GO:0003677">
    <property type="term" value="F:DNA binding"/>
    <property type="evidence" value="ECO:0007669"/>
    <property type="project" value="InterPro"/>
</dbReference>